<gene>
    <name evidence="2" type="ORF">L210DRAFT_3511610</name>
</gene>
<protein>
    <submittedName>
        <fullName evidence="2">Uncharacterized protein</fullName>
    </submittedName>
</protein>
<evidence type="ECO:0000313" key="3">
    <source>
        <dbReference type="Proteomes" id="UP001194468"/>
    </source>
</evidence>
<keyword evidence="3" id="KW-1185">Reference proteome</keyword>
<organism evidence="2 3">
    <name type="scientific">Boletus edulis BED1</name>
    <dbReference type="NCBI Taxonomy" id="1328754"/>
    <lineage>
        <taxon>Eukaryota</taxon>
        <taxon>Fungi</taxon>
        <taxon>Dikarya</taxon>
        <taxon>Basidiomycota</taxon>
        <taxon>Agaricomycotina</taxon>
        <taxon>Agaricomycetes</taxon>
        <taxon>Agaricomycetidae</taxon>
        <taxon>Boletales</taxon>
        <taxon>Boletineae</taxon>
        <taxon>Boletaceae</taxon>
        <taxon>Boletoideae</taxon>
        <taxon>Boletus</taxon>
    </lineage>
</organism>
<evidence type="ECO:0000256" key="1">
    <source>
        <dbReference type="SAM" id="MobiDB-lite"/>
    </source>
</evidence>
<dbReference type="Proteomes" id="UP001194468">
    <property type="component" value="Unassembled WGS sequence"/>
</dbReference>
<reference evidence="2" key="2">
    <citation type="journal article" date="2020" name="Nat. Commun.">
        <title>Large-scale genome sequencing of mycorrhizal fungi provides insights into the early evolution of symbiotic traits.</title>
        <authorList>
            <person name="Miyauchi S."/>
            <person name="Kiss E."/>
            <person name="Kuo A."/>
            <person name="Drula E."/>
            <person name="Kohler A."/>
            <person name="Sanchez-Garcia M."/>
            <person name="Morin E."/>
            <person name="Andreopoulos B."/>
            <person name="Barry K.W."/>
            <person name="Bonito G."/>
            <person name="Buee M."/>
            <person name="Carver A."/>
            <person name="Chen C."/>
            <person name="Cichocki N."/>
            <person name="Clum A."/>
            <person name="Culley D."/>
            <person name="Crous P.W."/>
            <person name="Fauchery L."/>
            <person name="Girlanda M."/>
            <person name="Hayes R.D."/>
            <person name="Keri Z."/>
            <person name="LaButti K."/>
            <person name="Lipzen A."/>
            <person name="Lombard V."/>
            <person name="Magnuson J."/>
            <person name="Maillard F."/>
            <person name="Murat C."/>
            <person name="Nolan M."/>
            <person name="Ohm R.A."/>
            <person name="Pangilinan J."/>
            <person name="Pereira M.F."/>
            <person name="Perotto S."/>
            <person name="Peter M."/>
            <person name="Pfister S."/>
            <person name="Riley R."/>
            <person name="Sitrit Y."/>
            <person name="Stielow J.B."/>
            <person name="Szollosi G."/>
            <person name="Zifcakova L."/>
            <person name="Stursova M."/>
            <person name="Spatafora J.W."/>
            <person name="Tedersoo L."/>
            <person name="Vaario L.M."/>
            <person name="Yamada A."/>
            <person name="Yan M."/>
            <person name="Wang P."/>
            <person name="Xu J."/>
            <person name="Bruns T."/>
            <person name="Baldrian P."/>
            <person name="Vilgalys R."/>
            <person name="Dunand C."/>
            <person name="Henrissat B."/>
            <person name="Grigoriev I.V."/>
            <person name="Hibbett D."/>
            <person name="Nagy L.G."/>
            <person name="Martin F.M."/>
        </authorList>
    </citation>
    <scope>NUCLEOTIDE SEQUENCE</scope>
    <source>
        <strain evidence="2">BED1</strain>
    </source>
</reference>
<name>A0AAD4BBV1_BOLED</name>
<proteinExistence type="predicted"/>
<feature type="region of interest" description="Disordered" evidence="1">
    <location>
        <begin position="53"/>
        <end position="93"/>
    </location>
</feature>
<dbReference type="AlphaFoldDB" id="A0AAD4BBV1"/>
<reference evidence="2" key="1">
    <citation type="submission" date="2019-10" db="EMBL/GenBank/DDBJ databases">
        <authorList>
            <consortium name="DOE Joint Genome Institute"/>
            <person name="Kuo A."/>
            <person name="Miyauchi S."/>
            <person name="Kiss E."/>
            <person name="Drula E."/>
            <person name="Kohler A."/>
            <person name="Sanchez-Garcia M."/>
            <person name="Andreopoulos B."/>
            <person name="Barry K.W."/>
            <person name="Bonito G."/>
            <person name="Buee M."/>
            <person name="Carver A."/>
            <person name="Chen C."/>
            <person name="Cichocki N."/>
            <person name="Clum A."/>
            <person name="Culley D."/>
            <person name="Crous P.W."/>
            <person name="Fauchery L."/>
            <person name="Girlanda M."/>
            <person name="Hayes R."/>
            <person name="Keri Z."/>
            <person name="LaButti K."/>
            <person name="Lipzen A."/>
            <person name="Lombard V."/>
            <person name="Magnuson J."/>
            <person name="Maillard F."/>
            <person name="Morin E."/>
            <person name="Murat C."/>
            <person name="Nolan M."/>
            <person name="Ohm R."/>
            <person name="Pangilinan J."/>
            <person name="Pereira M."/>
            <person name="Perotto S."/>
            <person name="Peter M."/>
            <person name="Riley R."/>
            <person name="Sitrit Y."/>
            <person name="Stielow B."/>
            <person name="Szollosi G."/>
            <person name="Zifcakova L."/>
            <person name="Stursova M."/>
            <person name="Spatafora J.W."/>
            <person name="Tedersoo L."/>
            <person name="Vaario L.-M."/>
            <person name="Yamada A."/>
            <person name="Yan M."/>
            <person name="Wang P."/>
            <person name="Xu J."/>
            <person name="Bruns T."/>
            <person name="Baldrian P."/>
            <person name="Vilgalys R."/>
            <person name="Henrissat B."/>
            <person name="Grigoriev I.V."/>
            <person name="Hibbett D."/>
            <person name="Nagy L.G."/>
            <person name="Martin F.M."/>
        </authorList>
    </citation>
    <scope>NUCLEOTIDE SEQUENCE</scope>
    <source>
        <strain evidence="2">BED1</strain>
    </source>
</reference>
<feature type="compositionally biased region" description="Polar residues" evidence="1">
    <location>
        <begin position="81"/>
        <end position="91"/>
    </location>
</feature>
<comment type="caution">
    <text evidence="2">The sequence shown here is derived from an EMBL/GenBank/DDBJ whole genome shotgun (WGS) entry which is preliminary data.</text>
</comment>
<dbReference type="EMBL" id="WHUW01000242">
    <property type="protein sequence ID" value="KAF8416779.1"/>
    <property type="molecule type" value="Genomic_DNA"/>
</dbReference>
<accession>A0AAD4BBV1</accession>
<sequence>MRINTYFSNSHPTASTTTLQQWVDPNCTQLRKRESLQRVAIEQNIRKRLNSTAREPVKLLGKPTGSATLSRRAGHPKKNDISTSTTRSATSEDSESAILRELKDLIGTSARQWIDGLCKAFISSKDCRDISRILSTFGALGERLRKLSFRQWTSAGNTTESTLSKSTSAIIKSLEDLCLKAMEDEDIKNLAERGLLLYQLDAFCDYECLKGVQSAVFQAVMGGILAEWREDAAEYMIDLVEWWGDYYLTLHSIRLIASWAKYPGEKRTWSGQQMDTDSTLYVGTMCLCRCLE</sequence>
<evidence type="ECO:0000313" key="2">
    <source>
        <dbReference type="EMBL" id="KAF8416779.1"/>
    </source>
</evidence>